<organism evidence="3">
    <name type="scientific">Salmonella enterica</name>
    <name type="common">Salmonella choleraesuis</name>
    <dbReference type="NCBI Taxonomy" id="28901"/>
    <lineage>
        <taxon>Bacteria</taxon>
        <taxon>Pseudomonadati</taxon>
        <taxon>Pseudomonadota</taxon>
        <taxon>Gammaproteobacteria</taxon>
        <taxon>Enterobacterales</taxon>
        <taxon>Enterobacteriaceae</taxon>
        <taxon>Salmonella</taxon>
    </lineage>
</organism>
<dbReference type="PANTHER" id="PTHR36924:SF1">
    <property type="entry name" value="ANTITOXIN HIGA-1"/>
    <property type="match status" value="1"/>
</dbReference>
<comment type="caution">
    <text evidence="3">The sequence shown here is derived from an EMBL/GenBank/DDBJ whole genome shotgun (WGS) entry which is preliminary data.</text>
</comment>
<dbReference type="InterPro" id="IPR033788">
    <property type="entry name" value="VbhA-like"/>
</dbReference>
<dbReference type="InterPro" id="IPR043038">
    <property type="entry name" value="VbhA_sf"/>
</dbReference>
<dbReference type="Gene3D" id="1.10.260.40">
    <property type="entry name" value="lambda repressor-like DNA-binding domains"/>
    <property type="match status" value="1"/>
</dbReference>
<dbReference type="SMART" id="SM00530">
    <property type="entry name" value="HTH_XRE"/>
    <property type="match status" value="1"/>
</dbReference>
<keyword evidence="1" id="KW-0238">DNA-binding</keyword>
<accession>A0A5V4DRX7</accession>
<evidence type="ECO:0000313" key="3">
    <source>
        <dbReference type="EMBL" id="EBU1668937.1"/>
    </source>
</evidence>
<dbReference type="AlphaFoldDB" id="A0A5V4DRX7"/>
<dbReference type="InterPro" id="IPR001387">
    <property type="entry name" value="Cro/C1-type_HTH"/>
</dbReference>
<dbReference type="CDD" id="cd00093">
    <property type="entry name" value="HTH_XRE"/>
    <property type="match status" value="1"/>
</dbReference>
<feature type="domain" description="HTH cro/C1-type" evidence="2">
    <location>
        <begin position="77"/>
        <end position="124"/>
    </location>
</feature>
<sequence>MSEEQRRRGFMKAEASLRLEGIDPSGSPHYESVKARIISGEITYDQGRAEILAFHTGKRAEPTTAGEMLAEEFLKPLNMSQGELAQATGIPEHHIDDIISNRRRLSAEESYKLAEQFQTDKDFWLNLQALHDAWLTHQK</sequence>
<gene>
    <name evidence="3" type="ORF">CS184_24540</name>
</gene>
<evidence type="ECO:0000259" key="2">
    <source>
        <dbReference type="PROSITE" id="PS50943"/>
    </source>
</evidence>
<dbReference type="PROSITE" id="PS50943">
    <property type="entry name" value="HTH_CROC1"/>
    <property type="match status" value="1"/>
</dbReference>
<dbReference type="NCBIfam" id="TIGR02607">
    <property type="entry name" value="antidote_HigA"/>
    <property type="match status" value="1"/>
</dbReference>
<protein>
    <submittedName>
        <fullName evidence="3">HigA family addiction module antidote protein</fullName>
    </submittedName>
</protein>
<evidence type="ECO:0000256" key="1">
    <source>
        <dbReference type="ARBA" id="ARBA00023125"/>
    </source>
</evidence>
<dbReference type="PANTHER" id="PTHR36924">
    <property type="entry name" value="ANTITOXIN HIGA-1"/>
    <property type="match status" value="1"/>
</dbReference>
<dbReference type="GO" id="GO:0003677">
    <property type="term" value="F:DNA binding"/>
    <property type="evidence" value="ECO:0007669"/>
    <property type="project" value="UniProtKB-KW"/>
</dbReference>
<dbReference type="Pfam" id="PF01381">
    <property type="entry name" value="HTH_3"/>
    <property type="match status" value="1"/>
</dbReference>
<dbReference type="EMBL" id="AAHBDR010000039">
    <property type="protein sequence ID" value="EBU1668937.1"/>
    <property type="molecule type" value="Genomic_DNA"/>
</dbReference>
<name>A0A5V4DRX7_SALER</name>
<dbReference type="Gene3D" id="1.10.8.1050">
    <property type="entry name" value="Antitoxin VbhA-like"/>
    <property type="match status" value="1"/>
</dbReference>
<dbReference type="InterPro" id="IPR013430">
    <property type="entry name" value="Toxin_antidote_HigA"/>
</dbReference>
<dbReference type="SUPFAM" id="SSF47413">
    <property type="entry name" value="lambda repressor-like DNA-binding domains"/>
    <property type="match status" value="1"/>
</dbReference>
<dbReference type="CDD" id="cd11586">
    <property type="entry name" value="VbhA_like"/>
    <property type="match status" value="1"/>
</dbReference>
<dbReference type="InterPro" id="IPR010982">
    <property type="entry name" value="Lambda_DNA-bd_dom_sf"/>
</dbReference>
<proteinExistence type="predicted"/>
<reference evidence="3" key="1">
    <citation type="submission" date="2018-07" db="EMBL/GenBank/DDBJ databases">
        <authorList>
            <consortium name="PulseNet: The National Subtyping Network for Foodborne Disease Surveillance"/>
            <person name="Tarr C.L."/>
            <person name="Trees E."/>
            <person name="Katz L.S."/>
            <person name="Carleton-Romer H.A."/>
            <person name="Stroika S."/>
            <person name="Kucerova Z."/>
            <person name="Roache K.F."/>
            <person name="Sabol A.L."/>
            <person name="Besser J."/>
            <person name="Gerner-Smidt P."/>
        </authorList>
    </citation>
    <scope>NUCLEOTIDE SEQUENCE</scope>
    <source>
        <strain evidence="3">PNUSAS027057</strain>
    </source>
</reference>